<dbReference type="Gene3D" id="3.40.50.150">
    <property type="entry name" value="Vaccinia Virus protein VP39"/>
    <property type="match status" value="1"/>
</dbReference>
<feature type="active site" evidence="9">
    <location>
        <position position="323"/>
    </location>
</feature>
<evidence type="ECO:0000256" key="3">
    <source>
        <dbReference type="ARBA" id="ARBA00022691"/>
    </source>
</evidence>
<dbReference type="InterPro" id="IPR030391">
    <property type="entry name" value="MeTrfase_TrmA_CS"/>
</dbReference>
<comment type="caution">
    <text evidence="10">The sequence shown here is derived from an EMBL/GenBank/DDBJ whole genome shotgun (WGS) entry which is preliminary data.</text>
</comment>
<keyword evidence="2 7" id="KW-0808">Transferase</keyword>
<comment type="catalytic activity">
    <reaction evidence="6 7">
        <text>uridine(54) in tRNA + S-adenosyl-L-methionine = 5-methyluridine(54) in tRNA + S-adenosyl-L-homocysteine + H(+)</text>
        <dbReference type="Rhea" id="RHEA:42712"/>
        <dbReference type="Rhea" id="RHEA-COMP:10167"/>
        <dbReference type="Rhea" id="RHEA-COMP:10193"/>
        <dbReference type="ChEBI" id="CHEBI:15378"/>
        <dbReference type="ChEBI" id="CHEBI:57856"/>
        <dbReference type="ChEBI" id="CHEBI:59789"/>
        <dbReference type="ChEBI" id="CHEBI:65315"/>
        <dbReference type="ChEBI" id="CHEBI:74447"/>
        <dbReference type="EC" id="2.1.1.35"/>
    </reaction>
</comment>
<keyword evidence="11" id="KW-1185">Reference proteome</keyword>
<feature type="binding site" evidence="7 8">
    <location>
        <position position="298"/>
    </location>
    <ligand>
        <name>S-adenosyl-L-methionine</name>
        <dbReference type="ChEBI" id="CHEBI:59789"/>
    </ligand>
</feature>
<evidence type="ECO:0000256" key="9">
    <source>
        <dbReference type="PROSITE-ProRule" id="PRU10015"/>
    </source>
</evidence>
<name>A0A495RAZ3_9GAMM</name>
<evidence type="ECO:0000313" key="10">
    <source>
        <dbReference type="EMBL" id="RKS84653.1"/>
    </source>
</evidence>
<keyword evidence="1 7" id="KW-0489">Methyltransferase</keyword>
<feature type="binding site" evidence="7 8">
    <location>
        <position position="189"/>
    </location>
    <ligand>
        <name>S-adenosyl-L-methionine</name>
        <dbReference type="ChEBI" id="CHEBI:59789"/>
    </ligand>
</feature>
<organism evidence="10 11">
    <name type="scientific">Orbus hercynius</name>
    <dbReference type="NCBI Taxonomy" id="593135"/>
    <lineage>
        <taxon>Bacteria</taxon>
        <taxon>Pseudomonadati</taxon>
        <taxon>Pseudomonadota</taxon>
        <taxon>Gammaproteobacteria</taxon>
        <taxon>Orbales</taxon>
        <taxon>Orbaceae</taxon>
        <taxon>Orbus</taxon>
    </lineage>
</organism>
<feature type="active site" description="Proton acceptor" evidence="7">
    <location>
        <position position="357"/>
    </location>
</feature>
<comment type="function">
    <text evidence="7">Dual-specificity methyltransferase that catalyzes the formation of 5-methyluridine at position 54 (m5U54) in all tRNAs, and that of position 341 (m5U341) in tmRNA (transfer-mRNA).</text>
</comment>
<dbReference type="GO" id="GO:0019843">
    <property type="term" value="F:rRNA binding"/>
    <property type="evidence" value="ECO:0007669"/>
    <property type="project" value="TreeGrafter"/>
</dbReference>
<comment type="similarity">
    <text evidence="7">Belongs to the class I-like SAM-binding methyltransferase superfamily. RNA M5U methyltransferase family. TrmA subfamily.</text>
</comment>
<dbReference type="GO" id="GO:0000049">
    <property type="term" value="F:tRNA binding"/>
    <property type="evidence" value="ECO:0007669"/>
    <property type="project" value="TreeGrafter"/>
</dbReference>
<dbReference type="GO" id="GO:0030697">
    <property type="term" value="F:tRNA (uracil(54)-C5)-methyltransferase activity, S-adenosyl methionine-dependent"/>
    <property type="evidence" value="ECO:0007669"/>
    <property type="project" value="UniProtKB-UniRule"/>
</dbReference>
<feature type="active site" description="Nucleophile" evidence="7 8">
    <location>
        <position position="323"/>
    </location>
</feature>
<dbReference type="InterPro" id="IPR011869">
    <property type="entry name" value="TrmA_MeTrfase"/>
</dbReference>
<dbReference type="Gene3D" id="2.40.50.1070">
    <property type="match status" value="1"/>
</dbReference>
<dbReference type="NCBIfam" id="TIGR02143">
    <property type="entry name" value="trmA_only"/>
    <property type="match status" value="1"/>
</dbReference>
<dbReference type="FunFam" id="2.40.50.1070:FF:000001">
    <property type="entry name" value="tRNA/tmRNA (uracil-C(5))-methyltransferase"/>
    <property type="match status" value="1"/>
</dbReference>
<dbReference type="EC" id="2.1.1.35" evidence="7"/>
<dbReference type="GO" id="GO:0030488">
    <property type="term" value="P:tRNA methylation"/>
    <property type="evidence" value="ECO:0007669"/>
    <property type="project" value="UniProtKB-UniRule"/>
</dbReference>
<evidence type="ECO:0000256" key="7">
    <source>
        <dbReference type="HAMAP-Rule" id="MF_01011"/>
    </source>
</evidence>
<sequence length="366" mass="41951">MITKLPEHNYQFLLNQKVAQTQELFSEFNLPSLAVYPSPTRHYRMRVEFRIWHNKDELYHIMSEPKTHKRIEITTFPIASKRINQAMSAIVPLLKWNDILRHKLFQIDYLSTLSEQLIISLLYHRKLDDEWIMQAKQLKSSLAEQGIHAHIIGRASNQKICLDQDYIDEQLCVAGKQYIYRQVENSFTQPNAAINIDMLNWAVNVTKGLSGDLLELYCGNGNFSVALAQNFKHVVATEVAKASVKAAQYNIIANNIDNLKIARLSAEEFTQAMNGIKAFKRLEGINLSTYQFKTILVDPPRSGLDEQTLMMAANYDTVIYISCNPLTLKENLSVLAKTHIISHVAVFDQFPYTNHLEIGMVLSKKH</sequence>
<feature type="binding site" evidence="7 8">
    <location>
        <position position="217"/>
    </location>
    <ligand>
        <name>S-adenosyl-L-methionine</name>
        <dbReference type="ChEBI" id="CHEBI:59789"/>
    </ligand>
</feature>
<evidence type="ECO:0000256" key="2">
    <source>
        <dbReference type="ARBA" id="ARBA00022679"/>
    </source>
</evidence>
<dbReference type="EMBL" id="RBWY01000004">
    <property type="protein sequence ID" value="RKS84653.1"/>
    <property type="molecule type" value="Genomic_DNA"/>
</dbReference>
<dbReference type="GO" id="GO:0005829">
    <property type="term" value="C:cytosol"/>
    <property type="evidence" value="ECO:0007669"/>
    <property type="project" value="TreeGrafter"/>
</dbReference>
<dbReference type="CDD" id="cd02440">
    <property type="entry name" value="AdoMet_MTases"/>
    <property type="match status" value="1"/>
</dbReference>
<dbReference type="HAMAP" id="MF_01011">
    <property type="entry name" value="RNA_methyltr_TrmA"/>
    <property type="match status" value="1"/>
</dbReference>
<accession>A0A495RAZ3</accession>
<feature type="binding site" evidence="7">
    <location>
        <position position="222"/>
    </location>
    <ligand>
        <name>S-adenosyl-L-methionine</name>
        <dbReference type="ChEBI" id="CHEBI:59789"/>
    </ligand>
</feature>
<evidence type="ECO:0000313" key="11">
    <source>
        <dbReference type="Proteomes" id="UP000278542"/>
    </source>
</evidence>
<evidence type="ECO:0000256" key="1">
    <source>
        <dbReference type="ARBA" id="ARBA00022603"/>
    </source>
</evidence>
<dbReference type="PROSITE" id="PS01230">
    <property type="entry name" value="TRMA_1"/>
    <property type="match status" value="1"/>
</dbReference>
<reference evidence="10 11" key="1">
    <citation type="submission" date="2018-10" db="EMBL/GenBank/DDBJ databases">
        <title>Genomic Encyclopedia of Type Strains, Phase IV (KMG-IV): sequencing the most valuable type-strain genomes for metagenomic binning, comparative biology and taxonomic classification.</title>
        <authorList>
            <person name="Goeker M."/>
        </authorList>
    </citation>
    <scope>NUCLEOTIDE SEQUENCE [LARGE SCALE GENOMIC DNA]</scope>
    <source>
        <strain evidence="10 11">DSM 22228</strain>
    </source>
</reference>
<comment type="catalytic activity">
    <reaction evidence="5 7">
        <text>uridine(341) in tmRNA + S-adenosyl-L-methionine = 5-methyluridine(341) in tmRNA + S-adenosyl-L-homocysteine + H(+)</text>
        <dbReference type="Rhea" id="RHEA:43612"/>
        <dbReference type="Rhea" id="RHEA-COMP:10630"/>
        <dbReference type="Rhea" id="RHEA-COMP:10631"/>
        <dbReference type="ChEBI" id="CHEBI:15378"/>
        <dbReference type="ChEBI" id="CHEBI:57856"/>
        <dbReference type="ChEBI" id="CHEBI:59789"/>
        <dbReference type="ChEBI" id="CHEBI:65315"/>
        <dbReference type="ChEBI" id="CHEBI:74447"/>
    </reaction>
</comment>
<dbReference type="InterPro" id="IPR010280">
    <property type="entry name" value="U5_MeTrfase_fam"/>
</dbReference>
<dbReference type="PANTHER" id="PTHR47790:SF2">
    <property type="entry name" value="TRNA_TMRNA (URACIL-C(5))-METHYLTRANSFERASE"/>
    <property type="match status" value="1"/>
</dbReference>
<dbReference type="PROSITE" id="PS51687">
    <property type="entry name" value="SAM_MT_RNA_M5U"/>
    <property type="match status" value="1"/>
</dbReference>
<evidence type="ECO:0000256" key="5">
    <source>
        <dbReference type="ARBA" id="ARBA00051255"/>
    </source>
</evidence>
<gene>
    <name evidence="7" type="primary">trmA</name>
    <name evidence="10" type="ORF">DES39_1863</name>
</gene>
<evidence type="ECO:0000256" key="8">
    <source>
        <dbReference type="PROSITE-ProRule" id="PRU01024"/>
    </source>
</evidence>
<dbReference type="RefSeq" id="WP_121145506.1">
    <property type="nucleotide sequence ID" value="NZ_RBWY01000004.1"/>
</dbReference>
<dbReference type="PROSITE" id="PS01231">
    <property type="entry name" value="TRMA_2"/>
    <property type="match status" value="1"/>
</dbReference>
<dbReference type="Proteomes" id="UP000278542">
    <property type="component" value="Unassembled WGS sequence"/>
</dbReference>
<keyword evidence="3 7" id="KW-0949">S-adenosyl-L-methionine</keyword>
<evidence type="ECO:0000256" key="6">
    <source>
        <dbReference type="ARBA" id="ARBA00052788"/>
    </source>
</evidence>
<dbReference type="InterPro" id="IPR029063">
    <property type="entry name" value="SAM-dependent_MTases_sf"/>
</dbReference>
<protein>
    <recommendedName>
        <fullName evidence="7">tRNA/tmRNA (uracil-C(5))-methyltransferase</fullName>
        <ecNumber evidence="7">2.1.1.35</ecNumber>
    </recommendedName>
    <alternativeName>
        <fullName evidence="7">tRNA (uracil(54)-C(5))-methyltransferase</fullName>
    </alternativeName>
    <alternativeName>
        <fullName evidence="7">tRNA(m5U54)-methyltransferase</fullName>
        <shortName evidence="7">RUMT</shortName>
    </alternativeName>
    <alternativeName>
        <fullName evidence="7">tmRNA (uracil(341)-C(5))-methyltransferase</fullName>
    </alternativeName>
</protein>
<dbReference type="InterPro" id="IPR030390">
    <property type="entry name" value="MeTrfase_TrmA_AS"/>
</dbReference>
<evidence type="ECO:0000256" key="4">
    <source>
        <dbReference type="ARBA" id="ARBA00022694"/>
    </source>
</evidence>
<dbReference type="SUPFAM" id="SSF53335">
    <property type="entry name" value="S-adenosyl-L-methionine-dependent methyltransferases"/>
    <property type="match status" value="1"/>
</dbReference>
<keyword evidence="4 7" id="KW-0819">tRNA processing</keyword>
<dbReference type="Pfam" id="PF05958">
    <property type="entry name" value="tRNA_U5-meth_tr"/>
    <property type="match status" value="1"/>
</dbReference>
<dbReference type="FunFam" id="3.40.50.150:FF:000012">
    <property type="entry name" value="tRNA/tmRNA (uracil-C(5))-methyltransferase"/>
    <property type="match status" value="1"/>
</dbReference>
<dbReference type="AlphaFoldDB" id="A0A495RAZ3"/>
<dbReference type="OrthoDB" id="9804590at2"/>
<feature type="binding site" evidence="7 8">
    <location>
        <position position="238"/>
    </location>
    <ligand>
        <name>S-adenosyl-L-methionine</name>
        <dbReference type="ChEBI" id="CHEBI:59789"/>
    </ligand>
</feature>
<proteinExistence type="inferred from homology"/>
<dbReference type="PANTHER" id="PTHR47790">
    <property type="entry name" value="TRNA/TMRNA (URACIL-C(5))-METHYLTRANSFERASE"/>
    <property type="match status" value="1"/>
</dbReference>